<evidence type="ECO:0000313" key="2">
    <source>
        <dbReference type="EMBL" id="RMI43129.1"/>
    </source>
</evidence>
<name>A0A3M2M097_9ACTN</name>
<comment type="caution">
    <text evidence="2">The sequence shown here is derived from an EMBL/GenBank/DDBJ whole genome shotgun (WGS) entry which is preliminary data.</text>
</comment>
<dbReference type="EMBL" id="RFFJ01000028">
    <property type="protein sequence ID" value="RMI43129.1"/>
    <property type="molecule type" value="Genomic_DNA"/>
</dbReference>
<reference evidence="2 3" key="1">
    <citation type="submission" date="2018-10" db="EMBL/GenBank/DDBJ databases">
        <title>Isolation, diversity and antifungal activity of actinobacteria from wheat.</title>
        <authorList>
            <person name="Han C."/>
        </authorList>
    </citation>
    <scope>NUCLEOTIDE SEQUENCE [LARGE SCALE GENOMIC DNA]</scope>
    <source>
        <strain evidence="2 3">NEAU-YY642</strain>
    </source>
</reference>
<protein>
    <submittedName>
        <fullName evidence="2">DUF1990 domain-containing protein</fullName>
    </submittedName>
</protein>
<dbReference type="InterPro" id="IPR018960">
    <property type="entry name" value="DUF1990"/>
</dbReference>
<accession>A0A3M2M097</accession>
<dbReference type="AlphaFoldDB" id="A0A3M2M097"/>
<proteinExistence type="predicted"/>
<dbReference type="Proteomes" id="UP000278673">
    <property type="component" value="Unassembled WGS sequence"/>
</dbReference>
<dbReference type="PANTHER" id="PTHR34202:SF1">
    <property type="entry name" value="UPF0548 PROTEIN"/>
    <property type="match status" value="1"/>
</dbReference>
<dbReference type="Pfam" id="PF09348">
    <property type="entry name" value="DUF1990"/>
    <property type="match status" value="1"/>
</dbReference>
<keyword evidence="3" id="KW-1185">Reference proteome</keyword>
<gene>
    <name evidence="2" type="ORF">EBN88_08065</name>
</gene>
<dbReference type="PIRSF" id="PIRSF010260">
    <property type="entry name" value="UCP010260"/>
    <property type="match status" value="1"/>
</dbReference>
<dbReference type="PANTHER" id="PTHR34202">
    <property type="entry name" value="UPF0548 PROTEIN"/>
    <property type="match status" value="1"/>
</dbReference>
<sequence length="196" mass="21355">MSDPPSPPPGDALSYRAFSYRAPSGSAFSYRAVGVTREALPADLPQGWHLLRSRTRVGNGPEVWAAARDALFGWRMHRAAWVPVAAATPRAAPGVVASIELGRRWPRLSAPCRVVWCVDERDRAGFAYGTLQGHPESGEESFVLERAPDGAVTLTVTAISRPAAWYMRAAGPLGRLARRAVARRYGRALRRLSAPR</sequence>
<dbReference type="InterPro" id="IPR014457">
    <property type="entry name" value="UCP010260"/>
</dbReference>
<feature type="domain" description="DUF1990" evidence="1">
    <location>
        <begin position="30"/>
        <end position="188"/>
    </location>
</feature>
<evidence type="ECO:0000313" key="3">
    <source>
        <dbReference type="Proteomes" id="UP000278673"/>
    </source>
</evidence>
<evidence type="ECO:0000259" key="1">
    <source>
        <dbReference type="Pfam" id="PF09348"/>
    </source>
</evidence>
<organism evidence="2 3">
    <name type="scientific">Streptomyces triticirhizae</name>
    <dbReference type="NCBI Taxonomy" id="2483353"/>
    <lineage>
        <taxon>Bacteria</taxon>
        <taxon>Bacillati</taxon>
        <taxon>Actinomycetota</taxon>
        <taxon>Actinomycetes</taxon>
        <taxon>Kitasatosporales</taxon>
        <taxon>Streptomycetaceae</taxon>
        <taxon>Streptomyces</taxon>
    </lineage>
</organism>